<evidence type="ECO:0000313" key="5">
    <source>
        <dbReference type="EMBL" id="TCT15409.1"/>
    </source>
</evidence>
<dbReference type="InterPro" id="IPR023187">
    <property type="entry name" value="Tscrpt_reg_MarR-type_CS"/>
</dbReference>
<evidence type="ECO:0000313" key="6">
    <source>
        <dbReference type="Proteomes" id="UP000294902"/>
    </source>
</evidence>
<dbReference type="PROSITE" id="PS01117">
    <property type="entry name" value="HTH_MARR_1"/>
    <property type="match status" value="1"/>
</dbReference>
<gene>
    <name evidence="5" type="ORF">EDC18_103114</name>
</gene>
<keyword evidence="1" id="KW-0805">Transcription regulation</keyword>
<organism evidence="5 6">
    <name type="scientific">Natranaerovirga pectinivora</name>
    <dbReference type="NCBI Taxonomy" id="682400"/>
    <lineage>
        <taxon>Bacteria</taxon>
        <taxon>Bacillati</taxon>
        <taxon>Bacillota</taxon>
        <taxon>Clostridia</taxon>
        <taxon>Lachnospirales</taxon>
        <taxon>Natranaerovirgaceae</taxon>
        <taxon>Natranaerovirga</taxon>
    </lineage>
</organism>
<evidence type="ECO:0000256" key="2">
    <source>
        <dbReference type="ARBA" id="ARBA00023125"/>
    </source>
</evidence>
<protein>
    <submittedName>
        <fullName evidence="5">DNA-binding MarR family transcriptional regulator</fullName>
    </submittedName>
</protein>
<dbReference type="PANTHER" id="PTHR42756:SF1">
    <property type="entry name" value="TRANSCRIPTIONAL REPRESSOR OF EMRAB OPERON"/>
    <property type="match status" value="1"/>
</dbReference>
<feature type="domain" description="HTH marR-type" evidence="4">
    <location>
        <begin position="7"/>
        <end position="146"/>
    </location>
</feature>
<keyword evidence="2 5" id="KW-0238">DNA-binding</keyword>
<comment type="caution">
    <text evidence="5">The sequence shown here is derived from an EMBL/GenBank/DDBJ whole genome shotgun (WGS) entry which is preliminary data.</text>
</comment>
<proteinExistence type="predicted"/>
<accession>A0A4R3MP86</accession>
<dbReference type="SUPFAM" id="SSF46785">
    <property type="entry name" value="Winged helix' DNA-binding domain"/>
    <property type="match status" value="1"/>
</dbReference>
<dbReference type="PANTHER" id="PTHR42756">
    <property type="entry name" value="TRANSCRIPTIONAL REGULATOR, MARR"/>
    <property type="match status" value="1"/>
</dbReference>
<name>A0A4R3MP86_9FIRM</name>
<evidence type="ECO:0000256" key="3">
    <source>
        <dbReference type="ARBA" id="ARBA00023163"/>
    </source>
</evidence>
<dbReference type="GO" id="GO:0003700">
    <property type="term" value="F:DNA-binding transcription factor activity"/>
    <property type="evidence" value="ECO:0007669"/>
    <property type="project" value="InterPro"/>
</dbReference>
<dbReference type="InterPro" id="IPR036390">
    <property type="entry name" value="WH_DNA-bd_sf"/>
</dbReference>
<evidence type="ECO:0000256" key="1">
    <source>
        <dbReference type="ARBA" id="ARBA00023015"/>
    </source>
</evidence>
<dbReference type="GO" id="GO:0003677">
    <property type="term" value="F:DNA binding"/>
    <property type="evidence" value="ECO:0007669"/>
    <property type="project" value="UniProtKB-KW"/>
</dbReference>
<dbReference type="Gene3D" id="1.10.10.10">
    <property type="entry name" value="Winged helix-like DNA-binding domain superfamily/Winged helix DNA-binding domain"/>
    <property type="match status" value="1"/>
</dbReference>
<dbReference type="PRINTS" id="PR00598">
    <property type="entry name" value="HTHMARR"/>
</dbReference>
<dbReference type="SMART" id="SM00347">
    <property type="entry name" value="HTH_MARR"/>
    <property type="match status" value="1"/>
</dbReference>
<dbReference type="Pfam" id="PF01047">
    <property type="entry name" value="MarR"/>
    <property type="match status" value="1"/>
</dbReference>
<evidence type="ECO:0000259" key="4">
    <source>
        <dbReference type="PROSITE" id="PS50995"/>
    </source>
</evidence>
<dbReference type="PROSITE" id="PS50995">
    <property type="entry name" value="HTH_MARR_2"/>
    <property type="match status" value="1"/>
</dbReference>
<dbReference type="InterPro" id="IPR000835">
    <property type="entry name" value="HTH_MarR-typ"/>
</dbReference>
<dbReference type="RefSeq" id="WP_132251076.1">
    <property type="nucleotide sequence ID" value="NZ_SMAL01000003.1"/>
</dbReference>
<dbReference type="InterPro" id="IPR036388">
    <property type="entry name" value="WH-like_DNA-bd_sf"/>
</dbReference>
<reference evidence="5 6" key="1">
    <citation type="submission" date="2019-03" db="EMBL/GenBank/DDBJ databases">
        <title>Genomic Encyclopedia of Type Strains, Phase IV (KMG-IV): sequencing the most valuable type-strain genomes for metagenomic binning, comparative biology and taxonomic classification.</title>
        <authorList>
            <person name="Goeker M."/>
        </authorList>
    </citation>
    <scope>NUCLEOTIDE SEQUENCE [LARGE SCALE GENOMIC DNA]</scope>
    <source>
        <strain evidence="5 6">DSM 24629</strain>
    </source>
</reference>
<dbReference type="AlphaFoldDB" id="A0A4R3MP86"/>
<dbReference type="OrthoDB" id="9799663at2"/>
<dbReference type="EMBL" id="SMAL01000003">
    <property type="protein sequence ID" value="TCT15409.1"/>
    <property type="molecule type" value="Genomic_DNA"/>
</dbReference>
<dbReference type="Proteomes" id="UP000294902">
    <property type="component" value="Unassembled WGS sequence"/>
</dbReference>
<keyword evidence="6" id="KW-1185">Reference proteome</keyword>
<sequence length="151" mass="17369">MSEEKCNVSIGYLLNKAARMTRYHLEGQLTEIGLTVQQFAVIRDIDRYNKCEEKEEYLTPALIAKRLGFNRPTITGVLERLETSGWITRETNPKDRRSQFIILTDKAGEKLPLLETCSKTTMNDTLKGLSENEISDLSRYLNIIIKNIEKN</sequence>
<keyword evidence="3" id="KW-0804">Transcription</keyword>